<dbReference type="PANTHER" id="PTHR42928">
    <property type="entry name" value="TRICARBOXYLATE-BINDING PROTEIN"/>
    <property type="match status" value="1"/>
</dbReference>
<dbReference type="Pfam" id="PF03401">
    <property type="entry name" value="TctC"/>
    <property type="match status" value="1"/>
</dbReference>
<proteinExistence type="inferred from homology"/>
<accession>A0ABP7R6N6</accession>
<dbReference type="CDD" id="cd07012">
    <property type="entry name" value="PBP2_Bug_TTT"/>
    <property type="match status" value="1"/>
</dbReference>
<dbReference type="Gene3D" id="3.40.190.150">
    <property type="entry name" value="Bordetella uptake gene, domain 1"/>
    <property type="match status" value="1"/>
</dbReference>
<dbReference type="EMBL" id="BAABBP010000011">
    <property type="protein sequence ID" value="GAA3992973.1"/>
    <property type="molecule type" value="Genomic_DNA"/>
</dbReference>
<dbReference type="PIRSF" id="PIRSF017082">
    <property type="entry name" value="YflP"/>
    <property type="match status" value="1"/>
</dbReference>
<dbReference type="PANTHER" id="PTHR42928:SF5">
    <property type="entry name" value="BLR1237 PROTEIN"/>
    <property type="match status" value="1"/>
</dbReference>
<keyword evidence="3" id="KW-1185">Reference proteome</keyword>
<evidence type="ECO:0000313" key="2">
    <source>
        <dbReference type="EMBL" id="GAA3992973.1"/>
    </source>
</evidence>
<comment type="caution">
    <text evidence="2">The sequence shown here is derived from an EMBL/GenBank/DDBJ whole genome shotgun (WGS) entry which is preliminary data.</text>
</comment>
<reference evidence="3" key="1">
    <citation type="journal article" date="2019" name="Int. J. Syst. Evol. Microbiol.">
        <title>The Global Catalogue of Microorganisms (GCM) 10K type strain sequencing project: providing services to taxonomists for standard genome sequencing and annotation.</title>
        <authorList>
            <consortium name="The Broad Institute Genomics Platform"/>
            <consortium name="The Broad Institute Genome Sequencing Center for Infectious Disease"/>
            <person name="Wu L."/>
            <person name="Ma J."/>
        </authorList>
    </citation>
    <scope>NUCLEOTIDE SEQUENCE [LARGE SCALE GENOMIC DNA]</scope>
    <source>
        <strain evidence="3">JCM 17561</strain>
    </source>
</reference>
<dbReference type="SUPFAM" id="SSF53850">
    <property type="entry name" value="Periplasmic binding protein-like II"/>
    <property type="match status" value="1"/>
</dbReference>
<sequence length="308" mass="31967">MAALLCGAAWAGEWPAKPVKVLVPYAAGGPVDTVTRMLMEITAKSLGQAVVVENKPGANTTVSTAALARSAPDGYTFGVVPAAYTTNQVLAKNLPYKATDLAAVSHMVNIPLFLFASPATPANSVAEFVAWARGKQPSYASTGPGSTGHLLGAMFSLSADLKAVHVGYTGSAKAMPDLMAGLVDYFFDPASGGMPHVKAGKLKVLAVSLPRRCDCAPDVPTMAESGFPDIVQSSWIGLMAPAGTPREVVERMSAEVAKAVRSPELHARLQGMGFGPVGSTPAQFQALIESDISVYGAISRKAHITLEN</sequence>
<evidence type="ECO:0000256" key="1">
    <source>
        <dbReference type="ARBA" id="ARBA00006987"/>
    </source>
</evidence>
<organism evidence="2 3">
    <name type="scientific">Comamonas faecalis</name>
    <dbReference type="NCBI Taxonomy" id="1387849"/>
    <lineage>
        <taxon>Bacteria</taxon>
        <taxon>Pseudomonadati</taxon>
        <taxon>Pseudomonadota</taxon>
        <taxon>Betaproteobacteria</taxon>
        <taxon>Burkholderiales</taxon>
        <taxon>Comamonadaceae</taxon>
        <taxon>Comamonas</taxon>
    </lineage>
</organism>
<dbReference type="InterPro" id="IPR005064">
    <property type="entry name" value="BUG"/>
</dbReference>
<dbReference type="Gene3D" id="3.40.190.10">
    <property type="entry name" value="Periplasmic binding protein-like II"/>
    <property type="match status" value="1"/>
</dbReference>
<gene>
    <name evidence="2" type="ORF">GCM10022279_15340</name>
</gene>
<dbReference type="Proteomes" id="UP001501627">
    <property type="component" value="Unassembled WGS sequence"/>
</dbReference>
<comment type="similarity">
    <text evidence="1">Belongs to the UPF0065 (bug) family.</text>
</comment>
<evidence type="ECO:0000313" key="3">
    <source>
        <dbReference type="Proteomes" id="UP001501627"/>
    </source>
</evidence>
<dbReference type="InterPro" id="IPR042100">
    <property type="entry name" value="Bug_dom1"/>
</dbReference>
<name>A0ABP7R6N6_9BURK</name>
<protein>
    <submittedName>
        <fullName evidence="2">Tripartite tricarboxylate transporter substrate binding protein</fullName>
    </submittedName>
</protein>